<dbReference type="PROSITE" id="PS00332">
    <property type="entry name" value="SOD_CU_ZN_2"/>
    <property type="match status" value="1"/>
</dbReference>
<comment type="caution">
    <text evidence="6">The sequence shown here is derived from an EMBL/GenBank/DDBJ whole genome shotgun (WGS) entry which is preliminary data.</text>
</comment>
<gene>
    <name evidence="6" type="ORF">C882_3477</name>
</gene>
<feature type="signal peptide" evidence="4">
    <location>
        <begin position="1"/>
        <end position="26"/>
    </location>
</feature>
<keyword evidence="4" id="KW-0732">Signal</keyword>
<comment type="cofactor">
    <cofactor evidence="2">
        <name>Cu cation</name>
        <dbReference type="ChEBI" id="CHEBI:23378"/>
    </cofactor>
    <text evidence="2">Binds 1 copper ion per subunit.</text>
</comment>
<name>K9H2D6_9PROT</name>
<dbReference type="SUPFAM" id="SSF49329">
    <property type="entry name" value="Cu,Zn superoxide dismutase-like"/>
    <property type="match status" value="1"/>
</dbReference>
<sequence length="190" mass="19430">MRRFTLAASAAALALSAGVLALPAQADQHMKGWTVDLNEVTDDGVGDKMGTVTIMAAEGGGTSFTVRAEGFEPGEHGFHVHENASCQPSQNDQGEVVPGGAAGSHWDPEGTGTHRGPTGDGHLGDLPALEADEDGSIDQVVTAPRIDDMSRLAEHALIVHAGGDTYSDEPSLGGGGARVACALIPAQQEQ</sequence>
<keyword evidence="7" id="KW-1185">Reference proteome</keyword>
<comment type="function">
    <text evidence="2">Destroys radicals which are normally produced within the cells and which are toxic to biological systems.</text>
</comment>
<evidence type="ECO:0000259" key="5">
    <source>
        <dbReference type="Pfam" id="PF00080"/>
    </source>
</evidence>
<dbReference type="InterPro" id="IPR036423">
    <property type="entry name" value="SOD-like_Cu/Zn_dom_sf"/>
</dbReference>
<feature type="chain" id="PRO_5003929901" description="Superoxide dismutase [Cu-Zn]" evidence="4">
    <location>
        <begin position="27"/>
        <end position="190"/>
    </location>
</feature>
<comment type="similarity">
    <text evidence="1 2">Belongs to the Cu-Zn superoxide dismutase family.</text>
</comment>
<dbReference type="Proteomes" id="UP000009881">
    <property type="component" value="Unassembled WGS sequence"/>
</dbReference>
<dbReference type="RefSeq" id="WP_009539596.1">
    <property type="nucleotide sequence ID" value="NZ_ANHY01000005.1"/>
</dbReference>
<dbReference type="GO" id="GO:0004784">
    <property type="term" value="F:superoxide dismutase activity"/>
    <property type="evidence" value="ECO:0007669"/>
    <property type="project" value="UniProtKB-EC"/>
</dbReference>
<protein>
    <recommendedName>
        <fullName evidence="2">Superoxide dismutase [Cu-Zn]</fullName>
        <ecNumber evidence="2">1.15.1.1</ecNumber>
    </recommendedName>
</protein>
<dbReference type="OrthoDB" id="5431326at2"/>
<accession>K9H2D6</accession>
<dbReference type="STRING" id="1238182.C882_3477"/>
<feature type="region of interest" description="Disordered" evidence="3">
    <location>
        <begin position="84"/>
        <end position="129"/>
    </location>
</feature>
<dbReference type="AlphaFoldDB" id="K9H2D6"/>
<feature type="domain" description="Superoxide dismutase copper/zinc binding" evidence="5">
    <location>
        <begin position="50"/>
        <end position="184"/>
    </location>
</feature>
<comment type="cofactor">
    <cofactor evidence="2">
        <name>Zn(2+)</name>
        <dbReference type="ChEBI" id="CHEBI:29105"/>
    </cofactor>
    <text evidence="2">Binds 1 zinc ion per subunit.</text>
</comment>
<comment type="catalytic activity">
    <reaction evidence="2">
        <text>2 superoxide + 2 H(+) = H2O2 + O2</text>
        <dbReference type="Rhea" id="RHEA:20696"/>
        <dbReference type="ChEBI" id="CHEBI:15378"/>
        <dbReference type="ChEBI" id="CHEBI:15379"/>
        <dbReference type="ChEBI" id="CHEBI:16240"/>
        <dbReference type="ChEBI" id="CHEBI:18421"/>
        <dbReference type="EC" id="1.15.1.1"/>
    </reaction>
</comment>
<organism evidence="6 7">
    <name type="scientific">Caenispirillum salinarum AK4</name>
    <dbReference type="NCBI Taxonomy" id="1238182"/>
    <lineage>
        <taxon>Bacteria</taxon>
        <taxon>Pseudomonadati</taxon>
        <taxon>Pseudomonadota</taxon>
        <taxon>Alphaproteobacteria</taxon>
        <taxon>Rhodospirillales</taxon>
        <taxon>Novispirillaceae</taxon>
        <taxon>Caenispirillum</taxon>
    </lineage>
</organism>
<keyword evidence="2" id="KW-0479">Metal-binding</keyword>
<dbReference type="Gene3D" id="2.60.40.200">
    <property type="entry name" value="Superoxide dismutase, copper/zinc binding domain"/>
    <property type="match status" value="1"/>
</dbReference>
<evidence type="ECO:0000256" key="3">
    <source>
        <dbReference type="SAM" id="MobiDB-lite"/>
    </source>
</evidence>
<reference evidence="6 7" key="1">
    <citation type="journal article" date="2013" name="Genome Announc.">
        <title>Draft Genome Sequence of an Alphaproteobacterium, Caenispirillum salinarum AK4(T), Isolated from a Solar Saltern.</title>
        <authorList>
            <person name="Khatri I."/>
            <person name="Singh A."/>
            <person name="Korpole S."/>
            <person name="Pinnaka A.K."/>
            <person name="Subramanian S."/>
        </authorList>
    </citation>
    <scope>NUCLEOTIDE SEQUENCE [LARGE SCALE GENOMIC DNA]</scope>
    <source>
        <strain evidence="6 7">AK4</strain>
    </source>
</reference>
<evidence type="ECO:0000256" key="4">
    <source>
        <dbReference type="SAM" id="SignalP"/>
    </source>
</evidence>
<evidence type="ECO:0000256" key="1">
    <source>
        <dbReference type="ARBA" id="ARBA00010457"/>
    </source>
</evidence>
<dbReference type="Pfam" id="PF00080">
    <property type="entry name" value="Sod_Cu"/>
    <property type="match status" value="1"/>
</dbReference>
<dbReference type="EMBL" id="ANHY01000005">
    <property type="protein sequence ID" value="EKV31727.1"/>
    <property type="molecule type" value="Genomic_DNA"/>
</dbReference>
<evidence type="ECO:0000256" key="2">
    <source>
        <dbReference type="RuleBase" id="RU000393"/>
    </source>
</evidence>
<evidence type="ECO:0000313" key="6">
    <source>
        <dbReference type="EMBL" id="EKV31727.1"/>
    </source>
</evidence>
<dbReference type="InterPro" id="IPR024134">
    <property type="entry name" value="SOD_Cu/Zn_/chaperone"/>
</dbReference>
<dbReference type="PATRIC" id="fig|1238182.3.peg.1147"/>
<dbReference type="GO" id="GO:0005507">
    <property type="term" value="F:copper ion binding"/>
    <property type="evidence" value="ECO:0007669"/>
    <property type="project" value="InterPro"/>
</dbReference>
<proteinExistence type="inferred from homology"/>
<dbReference type="eggNOG" id="COG2032">
    <property type="taxonomic scope" value="Bacteria"/>
</dbReference>
<feature type="compositionally biased region" description="Polar residues" evidence="3">
    <location>
        <begin position="84"/>
        <end position="93"/>
    </location>
</feature>
<dbReference type="InterPro" id="IPR018152">
    <property type="entry name" value="SOD_Cu/Zn_BS"/>
</dbReference>
<keyword evidence="2" id="KW-0560">Oxidoreductase</keyword>
<keyword evidence="2" id="KW-0862">Zinc</keyword>
<dbReference type="EC" id="1.15.1.1" evidence="2"/>
<dbReference type="InterPro" id="IPR001424">
    <property type="entry name" value="SOD_Cu_Zn_dom"/>
</dbReference>
<evidence type="ECO:0000313" key="7">
    <source>
        <dbReference type="Proteomes" id="UP000009881"/>
    </source>
</evidence>
<dbReference type="PANTHER" id="PTHR10003">
    <property type="entry name" value="SUPEROXIDE DISMUTASE CU-ZN -RELATED"/>
    <property type="match status" value="1"/>
</dbReference>
<keyword evidence="2" id="KW-0186">Copper</keyword>